<dbReference type="Proteomes" id="UP000610611">
    <property type="component" value="Unassembled WGS sequence"/>
</dbReference>
<dbReference type="InterPro" id="IPR003439">
    <property type="entry name" value="ABC_transporter-like_ATP-bd"/>
</dbReference>
<dbReference type="SUPFAM" id="SSF52540">
    <property type="entry name" value="P-loop containing nucleoside triphosphate hydrolases"/>
    <property type="match status" value="1"/>
</dbReference>
<keyword evidence="3" id="KW-1003">Cell membrane</keyword>
<dbReference type="PANTHER" id="PTHR43394">
    <property type="entry name" value="ATP-DEPENDENT PERMEASE MDL1, MITOCHONDRIAL"/>
    <property type="match status" value="1"/>
</dbReference>
<keyword evidence="7 9" id="KW-1133">Transmembrane helix</keyword>
<dbReference type="InterPro" id="IPR011527">
    <property type="entry name" value="ABC1_TM_dom"/>
</dbReference>
<evidence type="ECO:0000256" key="2">
    <source>
        <dbReference type="ARBA" id="ARBA00022448"/>
    </source>
</evidence>
<dbReference type="Gene3D" id="3.40.50.300">
    <property type="entry name" value="P-loop containing nucleotide triphosphate hydrolases"/>
    <property type="match status" value="1"/>
</dbReference>
<dbReference type="Pfam" id="PF00664">
    <property type="entry name" value="ABC_membrane"/>
    <property type="match status" value="1"/>
</dbReference>
<proteinExistence type="predicted"/>
<sequence length="596" mass="66928">MNNEASQREKLAALEHVARHRPLTTLAILGMSLVAAVLEGIGLSFILPIIDITRGEASSSDQSQFIEAFVTLYDVLGIPFTLEYIIVGVITVMGVRYGSSFVVDWLKAYLRTDYVRHLQTTAFDRALDTEIAYFDEKGSDDILNTIVTQAEYAGQMIQWLVEILKQAFMSLIYVAIVVYLAPKFLIVAAVFLGGLFYFARKMVESGYSVGDRVADANHEIQTVVQAGTQGIRDVKLFALSDELMDDFLESVQKYTASTIQLYRNRSAIDHFYQFTIAVTIFTSLYAFLEYSNLSFGGLGLLLFAVFRLAPRVSTINNQFYQIEGHLPHLIRTQTFIDELADRKEPGSDGDPCPDQLERVSFRDVTFAYQDETVLDDISFVIEQGEFVAFAGGSGAGKSTIVSLLARFYDPDTGTITTNDVPIETYELDEWRQRLSVVRQQPYIFNDTLWKNVTVADRDATKEEVEAACRAAQVTEFLDELPNGFDTVLGDDGVRLSGGQRQRISIARAVLKDAEILVLDEATSDLDSHLEEEIHERIERRDDVMLVVIAHRLSTITDADRIYVVDDGGIREVGPHDELLERDGMYASMYRTQIRSP</sequence>
<reference evidence="12 14" key="1">
    <citation type="submission" date="2015-08" db="EMBL/GenBank/DDBJ databases">
        <title>Genomes of Isolates from Cabo Rojo, PR.</title>
        <authorList>
            <person name="Sanchez-Nieves R.L."/>
            <person name="Montalvo-Rodriguez R."/>
        </authorList>
    </citation>
    <scope>NUCLEOTIDE SEQUENCE [LARGE SCALE GENOMIC DNA]</scope>
    <source>
        <strain evidence="12 14">SL3</strain>
    </source>
</reference>
<dbReference type="GO" id="GO:0005524">
    <property type="term" value="F:ATP binding"/>
    <property type="evidence" value="ECO:0007669"/>
    <property type="project" value="UniProtKB-KW"/>
</dbReference>
<gene>
    <name evidence="12" type="ORF">AMS69_15115</name>
    <name evidence="13" type="ORF">GOC83_07590</name>
</gene>
<dbReference type="InterPro" id="IPR027417">
    <property type="entry name" value="P-loop_NTPase"/>
</dbReference>
<dbReference type="RefSeq" id="WP_053968909.1">
    <property type="nucleotide sequence ID" value="NZ_LIUF01000005.1"/>
</dbReference>
<dbReference type="SMART" id="SM00382">
    <property type="entry name" value="AAA"/>
    <property type="match status" value="1"/>
</dbReference>
<dbReference type="InterPro" id="IPR003593">
    <property type="entry name" value="AAA+_ATPase"/>
</dbReference>
<organism evidence="12 14">
    <name type="scientific">Haloarcula rubripromontorii</name>
    <dbReference type="NCBI Taxonomy" id="1705562"/>
    <lineage>
        <taxon>Archaea</taxon>
        <taxon>Methanobacteriati</taxon>
        <taxon>Methanobacteriota</taxon>
        <taxon>Stenosarchaea group</taxon>
        <taxon>Halobacteria</taxon>
        <taxon>Halobacteriales</taxon>
        <taxon>Haloarculaceae</taxon>
        <taxon>Haloarcula</taxon>
    </lineage>
</organism>
<dbReference type="AlphaFoldDB" id="A0A0M9AH48"/>
<dbReference type="EMBL" id="LIUF01000005">
    <property type="protein sequence ID" value="KOX91882.1"/>
    <property type="molecule type" value="Genomic_DNA"/>
</dbReference>
<dbReference type="OrthoDB" id="121502at2157"/>
<reference evidence="13" key="2">
    <citation type="submission" date="2019-12" db="EMBL/GenBank/DDBJ databases">
        <title>The whole-genome sequencing of Haloarcula japonica strain pws8.</title>
        <authorList>
            <person name="Verma D.K."/>
            <person name="Gopal K."/>
            <person name="Prasad E.S."/>
        </authorList>
    </citation>
    <scope>NUCLEOTIDE SEQUENCE</scope>
    <source>
        <strain evidence="13">Pws8</strain>
    </source>
</reference>
<evidence type="ECO:0000313" key="12">
    <source>
        <dbReference type="EMBL" id="KOX91882.1"/>
    </source>
</evidence>
<evidence type="ECO:0000256" key="3">
    <source>
        <dbReference type="ARBA" id="ARBA00022475"/>
    </source>
</evidence>
<dbReference type="PANTHER" id="PTHR43394:SF1">
    <property type="entry name" value="ATP-BINDING CASSETTE SUB-FAMILY B MEMBER 10, MITOCHONDRIAL"/>
    <property type="match status" value="1"/>
</dbReference>
<keyword evidence="14" id="KW-1185">Reference proteome</keyword>
<evidence type="ECO:0000256" key="4">
    <source>
        <dbReference type="ARBA" id="ARBA00022692"/>
    </source>
</evidence>
<feature type="domain" description="ABC transporter" evidence="10">
    <location>
        <begin position="359"/>
        <end position="591"/>
    </location>
</feature>
<dbReference type="Proteomes" id="UP000037729">
    <property type="component" value="Unassembled WGS sequence"/>
</dbReference>
<dbReference type="InterPro" id="IPR036640">
    <property type="entry name" value="ABC1_TM_sf"/>
</dbReference>
<feature type="transmembrane region" description="Helical" evidence="9">
    <location>
        <begin position="171"/>
        <end position="198"/>
    </location>
</feature>
<keyword evidence="4 9" id="KW-0812">Transmembrane</keyword>
<evidence type="ECO:0000259" key="10">
    <source>
        <dbReference type="PROSITE" id="PS50893"/>
    </source>
</evidence>
<keyword evidence="5" id="KW-0547">Nucleotide-binding</keyword>
<evidence type="ECO:0000256" key="1">
    <source>
        <dbReference type="ARBA" id="ARBA00004651"/>
    </source>
</evidence>
<dbReference type="GO" id="GO:0015421">
    <property type="term" value="F:ABC-type oligopeptide transporter activity"/>
    <property type="evidence" value="ECO:0007669"/>
    <property type="project" value="TreeGrafter"/>
</dbReference>
<accession>A0A0M9AH48</accession>
<protein>
    <submittedName>
        <fullName evidence="13">ATP-binding cassette domain-containing protein</fullName>
    </submittedName>
    <submittedName>
        <fullName evidence="12">Multidrug ABC transporter permease</fullName>
    </submittedName>
</protein>
<dbReference type="SUPFAM" id="SSF90123">
    <property type="entry name" value="ABC transporter transmembrane region"/>
    <property type="match status" value="1"/>
</dbReference>
<dbReference type="InterPro" id="IPR017871">
    <property type="entry name" value="ABC_transporter-like_CS"/>
</dbReference>
<dbReference type="InterPro" id="IPR039421">
    <property type="entry name" value="Type_1_exporter"/>
</dbReference>
<dbReference type="PROSITE" id="PS50929">
    <property type="entry name" value="ABC_TM1F"/>
    <property type="match status" value="1"/>
</dbReference>
<dbReference type="PATRIC" id="fig|1705562.3.peg.3921"/>
<evidence type="ECO:0000313" key="13">
    <source>
        <dbReference type="EMBL" id="NLV05990.1"/>
    </source>
</evidence>
<dbReference type="STRING" id="1705562.AMS69_15115"/>
<dbReference type="GO" id="GO:0016887">
    <property type="term" value="F:ATP hydrolysis activity"/>
    <property type="evidence" value="ECO:0007669"/>
    <property type="project" value="InterPro"/>
</dbReference>
<comment type="subcellular location">
    <subcellularLocation>
        <location evidence="1">Cell membrane</location>
        <topology evidence="1">Multi-pass membrane protein</topology>
    </subcellularLocation>
</comment>
<feature type="transmembrane region" description="Helical" evidence="9">
    <location>
        <begin position="71"/>
        <end position="95"/>
    </location>
</feature>
<dbReference type="FunFam" id="3.40.50.300:FF:000221">
    <property type="entry name" value="Multidrug ABC transporter ATP-binding protein"/>
    <property type="match status" value="1"/>
</dbReference>
<keyword evidence="8 9" id="KW-0472">Membrane</keyword>
<evidence type="ECO:0000256" key="6">
    <source>
        <dbReference type="ARBA" id="ARBA00022840"/>
    </source>
</evidence>
<comment type="caution">
    <text evidence="12">The sequence shown here is derived from an EMBL/GenBank/DDBJ whole genome shotgun (WGS) entry which is preliminary data.</text>
</comment>
<evidence type="ECO:0000256" key="8">
    <source>
        <dbReference type="ARBA" id="ARBA00023136"/>
    </source>
</evidence>
<feature type="transmembrane region" description="Helical" evidence="9">
    <location>
        <begin position="26"/>
        <end position="50"/>
    </location>
</feature>
<evidence type="ECO:0000256" key="7">
    <source>
        <dbReference type="ARBA" id="ARBA00022989"/>
    </source>
</evidence>
<evidence type="ECO:0000313" key="14">
    <source>
        <dbReference type="Proteomes" id="UP000037729"/>
    </source>
</evidence>
<feature type="domain" description="ABC transmembrane type-1" evidence="11">
    <location>
        <begin position="26"/>
        <end position="324"/>
    </location>
</feature>
<evidence type="ECO:0000256" key="9">
    <source>
        <dbReference type="SAM" id="Phobius"/>
    </source>
</evidence>
<keyword evidence="6 13" id="KW-0067">ATP-binding</keyword>
<name>A0A0M9AH48_9EURY</name>
<keyword evidence="2" id="KW-0813">Transport</keyword>
<dbReference type="Pfam" id="PF00005">
    <property type="entry name" value="ABC_tran"/>
    <property type="match status" value="1"/>
</dbReference>
<evidence type="ECO:0000259" key="11">
    <source>
        <dbReference type="PROSITE" id="PS50929"/>
    </source>
</evidence>
<dbReference type="EMBL" id="WOWB01000001">
    <property type="protein sequence ID" value="NLV05990.1"/>
    <property type="molecule type" value="Genomic_DNA"/>
</dbReference>
<evidence type="ECO:0000256" key="5">
    <source>
        <dbReference type="ARBA" id="ARBA00022741"/>
    </source>
</evidence>
<dbReference type="Gene3D" id="1.20.1560.10">
    <property type="entry name" value="ABC transporter type 1, transmembrane domain"/>
    <property type="match status" value="1"/>
</dbReference>
<dbReference type="PROSITE" id="PS00211">
    <property type="entry name" value="ABC_TRANSPORTER_1"/>
    <property type="match status" value="1"/>
</dbReference>
<dbReference type="GO" id="GO:0005886">
    <property type="term" value="C:plasma membrane"/>
    <property type="evidence" value="ECO:0007669"/>
    <property type="project" value="UniProtKB-SubCell"/>
</dbReference>
<dbReference type="PROSITE" id="PS50893">
    <property type="entry name" value="ABC_TRANSPORTER_2"/>
    <property type="match status" value="1"/>
</dbReference>